<protein>
    <submittedName>
        <fullName evidence="8">Efflux pump periplasmic linker BepF</fullName>
    </submittedName>
</protein>
<dbReference type="OrthoDB" id="9816569at2"/>
<feature type="domain" description="Multidrug resistance protein MdtA-like beta-barrel" evidence="6">
    <location>
        <begin position="208"/>
        <end position="291"/>
    </location>
</feature>
<dbReference type="GO" id="GO:0030313">
    <property type="term" value="C:cell envelope"/>
    <property type="evidence" value="ECO:0007669"/>
    <property type="project" value="UniProtKB-SubCell"/>
</dbReference>
<dbReference type="Gene3D" id="1.10.287.470">
    <property type="entry name" value="Helix hairpin bin"/>
    <property type="match status" value="1"/>
</dbReference>
<dbReference type="EMBL" id="LR536450">
    <property type="protein sequence ID" value="VFU09403.1"/>
    <property type="molecule type" value="Genomic_DNA"/>
</dbReference>
<dbReference type="Gene3D" id="2.40.50.100">
    <property type="match status" value="1"/>
</dbReference>
<evidence type="ECO:0000256" key="2">
    <source>
        <dbReference type="SAM" id="Coils"/>
    </source>
</evidence>
<dbReference type="NCBIfam" id="TIGR01730">
    <property type="entry name" value="RND_mfp"/>
    <property type="match status" value="1"/>
</dbReference>
<dbReference type="InterPro" id="IPR058637">
    <property type="entry name" value="YknX-like_C"/>
</dbReference>
<evidence type="ECO:0000256" key="3">
    <source>
        <dbReference type="SAM" id="SignalP"/>
    </source>
</evidence>
<dbReference type="Gene3D" id="2.40.420.20">
    <property type="match status" value="1"/>
</dbReference>
<reference evidence="8 9" key="1">
    <citation type="submission" date="2019-03" db="EMBL/GenBank/DDBJ databases">
        <authorList>
            <person name="Kox A.R. M."/>
        </authorList>
    </citation>
    <scope>NUCLEOTIDE SEQUENCE [LARGE SCALE GENOMIC DNA]</scope>
    <source>
        <strain evidence="8">MTUNDRAET4 annotated genome</strain>
    </source>
</reference>
<dbReference type="InterPro" id="IPR058626">
    <property type="entry name" value="MdtA-like_b-barrel"/>
</dbReference>
<proteinExistence type="inferred from homology"/>
<evidence type="ECO:0000256" key="1">
    <source>
        <dbReference type="ARBA" id="ARBA00009477"/>
    </source>
</evidence>
<feature type="coiled-coil region" evidence="2">
    <location>
        <begin position="103"/>
        <end position="130"/>
    </location>
</feature>
<evidence type="ECO:0000313" key="9">
    <source>
        <dbReference type="Proteomes" id="UP000294360"/>
    </source>
</evidence>
<keyword evidence="3" id="KW-0732">Signal</keyword>
<dbReference type="RefSeq" id="WP_134489753.1">
    <property type="nucleotide sequence ID" value="NZ_CP139089.1"/>
</dbReference>
<feature type="domain" description="Multidrug resistance protein MdtA-like barrel-sandwich hybrid" evidence="5">
    <location>
        <begin position="63"/>
        <end position="193"/>
    </location>
</feature>
<dbReference type="Pfam" id="PF25917">
    <property type="entry name" value="BSH_RND"/>
    <property type="match status" value="1"/>
</dbReference>
<dbReference type="Pfam" id="PF25989">
    <property type="entry name" value="YknX_C"/>
    <property type="match status" value="1"/>
</dbReference>
<dbReference type="Proteomes" id="UP000294360">
    <property type="component" value="Chromosome"/>
</dbReference>
<dbReference type="AlphaFoldDB" id="A0A4U8Z254"/>
<accession>A0A4U8Z254</accession>
<feature type="chain" id="PRO_5021012475" evidence="3">
    <location>
        <begin position="31"/>
        <end position="376"/>
    </location>
</feature>
<dbReference type="SUPFAM" id="SSF111369">
    <property type="entry name" value="HlyD-like secretion proteins"/>
    <property type="match status" value="1"/>
</dbReference>
<organism evidence="8 9">
    <name type="scientific">Methylocella tundrae</name>
    <dbReference type="NCBI Taxonomy" id="227605"/>
    <lineage>
        <taxon>Bacteria</taxon>
        <taxon>Pseudomonadati</taxon>
        <taxon>Pseudomonadota</taxon>
        <taxon>Alphaproteobacteria</taxon>
        <taxon>Hyphomicrobiales</taxon>
        <taxon>Beijerinckiaceae</taxon>
        <taxon>Methylocella</taxon>
    </lineage>
</organism>
<dbReference type="KEGG" id="mtun:MTUNDRAET4_2516"/>
<keyword evidence="2" id="KW-0175">Coiled coil</keyword>
<dbReference type="PANTHER" id="PTHR30158">
    <property type="entry name" value="ACRA/E-RELATED COMPONENT OF DRUG EFFLUX TRANSPORTER"/>
    <property type="match status" value="1"/>
</dbReference>
<feature type="domain" description="Multidrug resistance protein MdtA-like alpha-helical hairpin" evidence="4">
    <location>
        <begin position="103"/>
        <end position="172"/>
    </location>
</feature>
<dbReference type="GO" id="GO:0005886">
    <property type="term" value="C:plasma membrane"/>
    <property type="evidence" value="ECO:0007669"/>
    <property type="project" value="TreeGrafter"/>
</dbReference>
<dbReference type="PANTHER" id="PTHR30158:SF3">
    <property type="entry name" value="MULTIDRUG EFFLUX PUMP SUBUNIT ACRA-RELATED"/>
    <property type="match status" value="1"/>
</dbReference>
<dbReference type="InterPro" id="IPR058624">
    <property type="entry name" value="MdtA-like_HH"/>
</dbReference>
<dbReference type="GO" id="GO:0046677">
    <property type="term" value="P:response to antibiotic"/>
    <property type="evidence" value="ECO:0007669"/>
    <property type="project" value="TreeGrafter"/>
</dbReference>
<evidence type="ECO:0000259" key="4">
    <source>
        <dbReference type="Pfam" id="PF25876"/>
    </source>
</evidence>
<comment type="similarity">
    <text evidence="1">Belongs to the membrane fusion protein (MFP) (TC 8.A.1) family.</text>
</comment>
<dbReference type="GO" id="GO:0022857">
    <property type="term" value="F:transmembrane transporter activity"/>
    <property type="evidence" value="ECO:0007669"/>
    <property type="project" value="InterPro"/>
</dbReference>
<dbReference type="InterPro" id="IPR006143">
    <property type="entry name" value="RND_pump_MFP"/>
</dbReference>
<dbReference type="Pfam" id="PF25944">
    <property type="entry name" value="Beta-barrel_RND"/>
    <property type="match status" value="1"/>
</dbReference>
<dbReference type="Gene3D" id="2.40.30.170">
    <property type="match status" value="1"/>
</dbReference>
<evidence type="ECO:0000259" key="7">
    <source>
        <dbReference type="Pfam" id="PF25989"/>
    </source>
</evidence>
<dbReference type="InterPro" id="IPR058625">
    <property type="entry name" value="MdtA-like_BSH"/>
</dbReference>
<feature type="signal peptide" evidence="3">
    <location>
        <begin position="1"/>
        <end position="30"/>
    </location>
</feature>
<name>A0A4U8Z254_METTU</name>
<dbReference type="Pfam" id="PF25876">
    <property type="entry name" value="HH_MFP_RND"/>
    <property type="match status" value="1"/>
</dbReference>
<evidence type="ECO:0000259" key="6">
    <source>
        <dbReference type="Pfam" id="PF25944"/>
    </source>
</evidence>
<evidence type="ECO:0000313" key="8">
    <source>
        <dbReference type="EMBL" id="VFU09403.1"/>
    </source>
</evidence>
<evidence type="ECO:0000259" key="5">
    <source>
        <dbReference type="Pfam" id="PF25917"/>
    </source>
</evidence>
<sequence length="376" mass="39497">MRLSILAASFAARLFLVIPAAALSASTALAQAPAATRVGTVLAAKEPINPAQEFVGRVEAVERVSVRARITGYLHEVLFKEGELVKEGAPLYRIEPEPFQAAVQQAQGALVKAQGQVANASAQLERAETLLKTQAGSAAVRDQRTAEEQTARGDALVAQANLQTAQINLGYTEIKAPISGMIGRTSVTKGNVVGPDSGILTTIVSQDPMYVTVPVSQREFLQLKANERRAGTADMIVTLRFSNGAAYEFPGKINFVDVSVDRATDSVMVRASVPNPQGRLIDGQLVKVSVQGAKPEEKILVPQSALIADQQGVYVFVVEDGKAAVRRLKIGGESGPNAIVESGLSAGEQVIVEGMEALRPGAAVIASPAAKTPGRS</sequence>
<gene>
    <name evidence="8" type="primary">bepF</name>
    <name evidence="8" type="ORF">MTUNDRAET4_2516</name>
</gene>
<feature type="domain" description="YknX-like C-terminal permuted SH3-like" evidence="7">
    <location>
        <begin position="300"/>
        <end position="365"/>
    </location>
</feature>